<dbReference type="EMBL" id="JAWDGP010001951">
    <property type="protein sequence ID" value="KAK3786653.1"/>
    <property type="molecule type" value="Genomic_DNA"/>
</dbReference>
<organism evidence="1 2">
    <name type="scientific">Elysia crispata</name>
    <name type="common">lettuce slug</name>
    <dbReference type="NCBI Taxonomy" id="231223"/>
    <lineage>
        <taxon>Eukaryota</taxon>
        <taxon>Metazoa</taxon>
        <taxon>Spiralia</taxon>
        <taxon>Lophotrochozoa</taxon>
        <taxon>Mollusca</taxon>
        <taxon>Gastropoda</taxon>
        <taxon>Heterobranchia</taxon>
        <taxon>Euthyneura</taxon>
        <taxon>Panpulmonata</taxon>
        <taxon>Sacoglossa</taxon>
        <taxon>Placobranchoidea</taxon>
        <taxon>Plakobranchidae</taxon>
        <taxon>Elysia</taxon>
    </lineage>
</organism>
<comment type="caution">
    <text evidence="1">The sequence shown here is derived from an EMBL/GenBank/DDBJ whole genome shotgun (WGS) entry which is preliminary data.</text>
</comment>
<proteinExistence type="predicted"/>
<name>A0AAE1AF07_9GAST</name>
<reference evidence="1" key="1">
    <citation type="journal article" date="2023" name="G3 (Bethesda)">
        <title>A reference genome for the long-term kleptoplast-retaining sea slug Elysia crispata morphotype clarki.</title>
        <authorList>
            <person name="Eastman K.E."/>
            <person name="Pendleton A.L."/>
            <person name="Shaikh M.A."/>
            <person name="Suttiyut T."/>
            <person name="Ogas R."/>
            <person name="Tomko P."/>
            <person name="Gavelis G."/>
            <person name="Widhalm J.R."/>
            <person name="Wisecaver J.H."/>
        </authorList>
    </citation>
    <scope>NUCLEOTIDE SEQUENCE</scope>
    <source>
        <strain evidence="1">ECLA1</strain>
    </source>
</reference>
<dbReference type="Proteomes" id="UP001283361">
    <property type="component" value="Unassembled WGS sequence"/>
</dbReference>
<evidence type="ECO:0000313" key="1">
    <source>
        <dbReference type="EMBL" id="KAK3786653.1"/>
    </source>
</evidence>
<keyword evidence="2" id="KW-1185">Reference proteome</keyword>
<protein>
    <submittedName>
        <fullName evidence="1">Uncharacterized protein</fullName>
    </submittedName>
</protein>
<dbReference type="AlphaFoldDB" id="A0AAE1AF07"/>
<evidence type="ECO:0000313" key="2">
    <source>
        <dbReference type="Proteomes" id="UP001283361"/>
    </source>
</evidence>
<sequence length="69" mass="7790">MFLVLQAVVSFNTVKEGGAERRKKRFIGNGLHALGKENIFALTIETHKVEETVNLPRMINWQLNLLLAA</sequence>
<gene>
    <name evidence="1" type="ORF">RRG08_027609</name>
</gene>
<accession>A0AAE1AF07</accession>